<evidence type="ECO:0000256" key="1">
    <source>
        <dbReference type="SAM" id="SignalP"/>
    </source>
</evidence>
<evidence type="ECO:0000259" key="2">
    <source>
        <dbReference type="Pfam" id="PF08241"/>
    </source>
</evidence>
<reference evidence="3" key="1">
    <citation type="submission" date="2021-01" db="EMBL/GenBank/DDBJ databases">
        <authorList>
            <person name="Corre E."/>
            <person name="Pelletier E."/>
            <person name="Niang G."/>
            <person name="Scheremetjew M."/>
            <person name="Finn R."/>
            <person name="Kale V."/>
            <person name="Holt S."/>
            <person name="Cochrane G."/>
            <person name="Meng A."/>
            <person name="Brown T."/>
            <person name="Cohen L."/>
        </authorList>
    </citation>
    <scope>NUCLEOTIDE SEQUENCE</scope>
    <source>
        <strain evidence="3">NIES-381</strain>
    </source>
</reference>
<dbReference type="SUPFAM" id="SSF53335">
    <property type="entry name" value="S-adenosyl-L-methionine-dependent methyltransferases"/>
    <property type="match status" value="1"/>
</dbReference>
<protein>
    <recommendedName>
        <fullName evidence="2">Methyltransferase type 11 domain-containing protein</fullName>
    </recommendedName>
</protein>
<feature type="chain" id="PRO_5030521381" description="Methyltransferase type 11 domain-containing protein" evidence="1">
    <location>
        <begin position="26"/>
        <end position="290"/>
    </location>
</feature>
<name>A0A7S1HUQ3_9EUGL</name>
<gene>
    <name evidence="3" type="ORF">EGYM00392_LOCUS2908</name>
</gene>
<dbReference type="EMBL" id="HBGA01008032">
    <property type="protein sequence ID" value="CAD8991863.1"/>
    <property type="molecule type" value="Transcribed_RNA"/>
</dbReference>
<dbReference type="Gene3D" id="3.40.50.150">
    <property type="entry name" value="Vaccinia Virus protein VP39"/>
    <property type="match status" value="1"/>
</dbReference>
<organism evidence="3">
    <name type="scientific">Eutreptiella gymnastica</name>
    <dbReference type="NCBI Taxonomy" id="73025"/>
    <lineage>
        <taxon>Eukaryota</taxon>
        <taxon>Discoba</taxon>
        <taxon>Euglenozoa</taxon>
        <taxon>Euglenida</taxon>
        <taxon>Spirocuta</taxon>
        <taxon>Euglenophyceae</taxon>
        <taxon>Eutreptiales</taxon>
        <taxon>Eutreptiaceae</taxon>
        <taxon>Eutreptiella</taxon>
    </lineage>
</organism>
<dbReference type="GO" id="GO:0008757">
    <property type="term" value="F:S-adenosylmethionine-dependent methyltransferase activity"/>
    <property type="evidence" value="ECO:0007669"/>
    <property type="project" value="InterPro"/>
</dbReference>
<keyword evidence="1" id="KW-0732">Signal</keyword>
<dbReference type="Pfam" id="PF08241">
    <property type="entry name" value="Methyltransf_11"/>
    <property type="match status" value="1"/>
</dbReference>
<dbReference type="InterPro" id="IPR029063">
    <property type="entry name" value="SAM-dependent_MTases_sf"/>
</dbReference>
<feature type="signal peptide" evidence="1">
    <location>
        <begin position="1"/>
        <end position="25"/>
    </location>
</feature>
<dbReference type="AlphaFoldDB" id="A0A7S1HUQ3"/>
<evidence type="ECO:0000313" key="3">
    <source>
        <dbReference type="EMBL" id="CAD8991863.1"/>
    </source>
</evidence>
<dbReference type="InterPro" id="IPR013216">
    <property type="entry name" value="Methyltransf_11"/>
</dbReference>
<sequence>MVHTMRFLSPLVHLILALIVGRVAAQDSAAVSPAPSPAPEPIEYRSCVNVSNSPDGQQICCPAKTGIRMGDADMFTKYDNEASDCHGWVEGGETELSEHDNLAISHTIFEAMKVQPGHVLFEWGSGCGSRLKYAEDYHNATGLGIDMSRTSLEYALRHTTTSAFCLVNGKILGWIPDKTFDGAFSFASLYLLGTTVKAIEESKLCMVMAELVRIVKPDSKVVIAGNLAGVHLPEAYFHTCYKRFLWKKYNHALSFQIHRDYQWFPHSLKHYFGPHGRHFKSFSVVMKRMQ</sequence>
<feature type="domain" description="Methyltransferase type 11" evidence="2">
    <location>
        <begin position="122"/>
        <end position="223"/>
    </location>
</feature>
<accession>A0A7S1HUQ3</accession>
<proteinExistence type="predicted"/>